<dbReference type="PANTHER" id="PTHR15032">
    <property type="entry name" value="N-ACYL-PHOSPHATIDYLETHANOLAMINE-HYDROLYZING PHOSPHOLIPASE D"/>
    <property type="match status" value="1"/>
</dbReference>
<name>A0A380N3T5_9GAMM</name>
<evidence type="ECO:0000313" key="2">
    <source>
        <dbReference type="EMBL" id="SUO98581.1"/>
    </source>
</evidence>
<dbReference type="Proteomes" id="UP000254575">
    <property type="component" value="Unassembled WGS sequence"/>
</dbReference>
<protein>
    <submittedName>
        <fullName evidence="2">Metal-dependent hydrolase</fullName>
    </submittedName>
</protein>
<dbReference type="EMBL" id="UHIA01000004">
    <property type="protein sequence ID" value="SUO98581.1"/>
    <property type="molecule type" value="Genomic_DNA"/>
</dbReference>
<gene>
    <name evidence="2" type="ORF">NCTC10717_02336</name>
</gene>
<reference evidence="2 3" key="1">
    <citation type="submission" date="2018-06" db="EMBL/GenBank/DDBJ databases">
        <authorList>
            <consortium name="Pathogen Informatics"/>
            <person name="Doyle S."/>
        </authorList>
    </citation>
    <scope>NUCLEOTIDE SEQUENCE [LARGE SCALE GENOMIC DNA]</scope>
    <source>
        <strain evidence="2 3">NCTC10717</strain>
    </source>
</reference>
<proteinExistence type="predicted"/>
<dbReference type="Pfam" id="PF12706">
    <property type="entry name" value="Lactamase_B_2"/>
    <property type="match status" value="1"/>
</dbReference>
<dbReference type="SUPFAM" id="SSF56281">
    <property type="entry name" value="Metallo-hydrolase/oxidoreductase"/>
    <property type="match status" value="1"/>
</dbReference>
<dbReference type="Gene3D" id="3.60.15.10">
    <property type="entry name" value="Ribonuclease Z/Hydroxyacylglutathione hydrolase-like"/>
    <property type="match status" value="1"/>
</dbReference>
<sequence>MNILEAQAPQQHKRRFPTAKRAPLHPLGTCRAMAQLIFLPQRYRPPEALPMSSPNWADFLAPNPQAQFIWFGHSSLLAQMQGQKIFFDPVFARYASPIPIMAKRFQAAPAPLKALPPMDWIIISHNHYDHLDRHAIGFFARQKQCRFAVPLGLGKWLAQCSVSKARIQELDWWQFLDVSDAVRLHALPSLHYSGRHLFDGNRSLCCSYALCDAQEKFYFSGDSFYGGGAHFAAIGQKFGGFDVAFIENGQYHAAWRDNHMQPQDSVKAALDLQARRLMPIHWGAYALSPHAWNAPVIASSAEAQRAGVDMLTPLIGEIFSAHSPSRSWWRDKE</sequence>
<dbReference type="InterPro" id="IPR001279">
    <property type="entry name" value="Metallo-B-lactamas"/>
</dbReference>
<dbReference type="PANTHER" id="PTHR15032:SF4">
    <property type="entry name" value="N-ACYL-PHOSPHATIDYLETHANOLAMINE-HYDROLYZING PHOSPHOLIPASE D"/>
    <property type="match status" value="1"/>
</dbReference>
<dbReference type="AlphaFoldDB" id="A0A380N3T5"/>
<evidence type="ECO:0000259" key="1">
    <source>
        <dbReference type="Pfam" id="PF12706"/>
    </source>
</evidence>
<accession>A0A380N3T5</accession>
<dbReference type="RefSeq" id="WP_115219383.1">
    <property type="nucleotide sequence ID" value="NZ_UHIA01000004.1"/>
</dbReference>
<dbReference type="OrthoDB" id="9805728at2"/>
<dbReference type="GO" id="GO:0005737">
    <property type="term" value="C:cytoplasm"/>
    <property type="evidence" value="ECO:0007669"/>
    <property type="project" value="TreeGrafter"/>
</dbReference>
<dbReference type="InterPro" id="IPR036866">
    <property type="entry name" value="RibonucZ/Hydroxyglut_hydro"/>
</dbReference>
<feature type="domain" description="Metallo-beta-lactamase" evidence="1">
    <location>
        <begin position="85"/>
        <end position="282"/>
    </location>
</feature>
<evidence type="ECO:0000313" key="3">
    <source>
        <dbReference type="Proteomes" id="UP000254575"/>
    </source>
</evidence>
<keyword evidence="3" id="KW-1185">Reference proteome</keyword>
<keyword evidence="2" id="KW-0378">Hydrolase</keyword>
<dbReference type="GO" id="GO:0016787">
    <property type="term" value="F:hydrolase activity"/>
    <property type="evidence" value="ECO:0007669"/>
    <property type="project" value="UniProtKB-KW"/>
</dbReference>
<organism evidence="2 3">
    <name type="scientific">Suttonella indologenes</name>
    <dbReference type="NCBI Taxonomy" id="13276"/>
    <lineage>
        <taxon>Bacteria</taxon>
        <taxon>Pseudomonadati</taxon>
        <taxon>Pseudomonadota</taxon>
        <taxon>Gammaproteobacteria</taxon>
        <taxon>Cardiobacteriales</taxon>
        <taxon>Cardiobacteriaceae</taxon>
        <taxon>Suttonella</taxon>
    </lineage>
</organism>